<keyword evidence="2" id="KW-0229">DNA integration</keyword>
<dbReference type="InterPro" id="IPR013762">
    <property type="entry name" value="Integrase-like_cat_sf"/>
</dbReference>
<evidence type="ECO:0000256" key="4">
    <source>
        <dbReference type="ARBA" id="ARBA00023172"/>
    </source>
</evidence>
<dbReference type="PANTHER" id="PTHR30629:SF2">
    <property type="entry name" value="PROPHAGE INTEGRASE INTS-RELATED"/>
    <property type="match status" value="1"/>
</dbReference>
<evidence type="ECO:0000256" key="2">
    <source>
        <dbReference type="ARBA" id="ARBA00022908"/>
    </source>
</evidence>
<feature type="compositionally biased region" description="Basic residues" evidence="6">
    <location>
        <begin position="1"/>
        <end position="15"/>
    </location>
</feature>
<protein>
    <submittedName>
        <fullName evidence="7">Integrase family protein</fullName>
    </submittedName>
</protein>
<comment type="similarity">
    <text evidence="1">Belongs to the 'phage' integrase family.</text>
</comment>
<dbReference type="Gene3D" id="1.10.150.130">
    <property type="match status" value="1"/>
</dbReference>
<feature type="coiled-coil region" evidence="5">
    <location>
        <begin position="113"/>
        <end position="143"/>
    </location>
</feature>
<evidence type="ECO:0000313" key="7">
    <source>
        <dbReference type="EMBL" id="MCZ0928680.1"/>
    </source>
</evidence>
<evidence type="ECO:0000256" key="6">
    <source>
        <dbReference type="SAM" id="MobiDB-lite"/>
    </source>
</evidence>
<dbReference type="InterPro" id="IPR038488">
    <property type="entry name" value="Integrase_DNA-bd_sf"/>
</dbReference>
<dbReference type="EMBL" id="JAKNQU010000007">
    <property type="protein sequence ID" value="MCZ0928680.1"/>
    <property type="molecule type" value="Genomic_DNA"/>
</dbReference>
<feature type="region of interest" description="Disordered" evidence="6">
    <location>
        <begin position="1"/>
        <end position="29"/>
    </location>
</feature>
<name>A0ABT4IYC0_9GAMM</name>
<dbReference type="SUPFAM" id="SSF56349">
    <property type="entry name" value="DNA breaking-rejoining enzymes"/>
    <property type="match status" value="1"/>
</dbReference>
<keyword evidence="4" id="KW-0233">DNA recombination</keyword>
<dbReference type="RefSeq" id="WP_268902306.1">
    <property type="nucleotide sequence ID" value="NZ_JAKNQT010000004.1"/>
</dbReference>
<dbReference type="InterPro" id="IPR050808">
    <property type="entry name" value="Phage_Integrase"/>
</dbReference>
<comment type="caution">
    <text evidence="7">The sequence shown here is derived from an EMBL/GenBank/DDBJ whole genome shotgun (WGS) entry which is preliminary data.</text>
</comment>
<evidence type="ECO:0000313" key="8">
    <source>
        <dbReference type="Proteomes" id="UP001321125"/>
    </source>
</evidence>
<dbReference type="PANTHER" id="PTHR30629">
    <property type="entry name" value="PROPHAGE INTEGRASE"/>
    <property type="match status" value="1"/>
</dbReference>
<evidence type="ECO:0000256" key="5">
    <source>
        <dbReference type="SAM" id="Coils"/>
    </source>
</evidence>
<organism evidence="7 8">
    <name type="scientific">Vreelandella janggokensis</name>
    <dbReference type="NCBI Taxonomy" id="370767"/>
    <lineage>
        <taxon>Bacteria</taxon>
        <taxon>Pseudomonadati</taxon>
        <taxon>Pseudomonadota</taxon>
        <taxon>Gammaproteobacteria</taxon>
        <taxon>Oceanospirillales</taxon>
        <taxon>Halomonadaceae</taxon>
        <taxon>Vreelandella</taxon>
    </lineage>
</organism>
<dbReference type="InterPro" id="IPR011010">
    <property type="entry name" value="DNA_brk_join_enz"/>
</dbReference>
<evidence type="ECO:0000256" key="1">
    <source>
        <dbReference type="ARBA" id="ARBA00008857"/>
    </source>
</evidence>
<keyword evidence="3" id="KW-0238">DNA-binding</keyword>
<keyword evidence="8" id="KW-1185">Reference proteome</keyword>
<proteinExistence type="inferred from homology"/>
<sequence length="480" mass="55225">MKKKNEAKKKTKKPKQNYQRRLLSDAKIEKLPKGKTVTESLPGQGTGAILFEARQSGDIDAYFRMRTNGKSKKIKIGIFKRSEKSPGLTLTEIREKAGEFSGIAIKHGDVKKHLEEKKKIEELENQERELALLEAVMAATKEKPTASLEVLFLDYVESLEGTRGVSYIKELKRVLNNEFKKNHQSIMDKKAKDINPKDITEILQPIWDRGAKSMSGKVRAYLHSAFEFGLKNENSLKRKNSSIYCLDKNPVSMIPKDHKTKAIKRALNSKELNFFWHSFLEYESVGPVVKRFLLFIIATGGQRIMQVAREPWTSYDLSRRVLKTEHRKGNDNPRIHLVPLTERAINLLQEVRSINPNSKHPWSTNGKTLIDINTLSGAVIKWLESPLSQMEGEKFEKFTPRDLRRTCTQIMQFKNIPDKDSDILQSHGISGVVEEHYRNNPYAFMPKNWNTINKFEKGLDDILNGKDLDMDDTYTFDFLN</sequence>
<dbReference type="Proteomes" id="UP001321125">
    <property type="component" value="Unassembled WGS sequence"/>
</dbReference>
<evidence type="ECO:0000256" key="3">
    <source>
        <dbReference type="ARBA" id="ARBA00023125"/>
    </source>
</evidence>
<accession>A0ABT4IYC0</accession>
<gene>
    <name evidence="7" type="ORF">L0635_16505</name>
</gene>
<dbReference type="Gene3D" id="3.30.160.390">
    <property type="entry name" value="Integrase, DNA-binding domain"/>
    <property type="match status" value="1"/>
</dbReference>
<keyword evidence="5" id="KW-0175">Coiled coil</keyword>
<dbReference type="Gene3D" id="1.10.443.10">
    <property type="entry name" value="Intergrase catalytic core"/>
    <property type="match status" value="1"/>
</dbReference>
<dbReference type="InterPro" id="IPR010998">
    <property type="entry name" value="Integrase_recombinase_N"/>
</dbReference>
<reference evidence="7 8" key="1">
    <citation type="submission" date="2022-02" db="EMBL/GenBank/DDBJ databases">
        <title>Study of halophilic communities from a Mexican lake.</title>
        <authorList>
            <person name="Hernandez-Soto L.M."/>
            <person name="Martinez-Abarca F."/>
            <person name="Ramirez-Saad H.C."/>
            <person name="Aguirre-Garrido J.F."/>
        </authorList>
    </citation>
    <scope>NUCLEOTIDE SEQUENCE [LARGE SCALE GENOMIC DNA]</scope>
    <source>
        <strain evidence="7 8">Hjan13</strain>
    </source>
</reference>